<evidence type="ECO:0000259" key="1">
    <source>
        <dbReference type="Pfam" id="PF01878"/>
    </source>
</evidence>
<dbReference type="CDD" id="cd21133">
    <property type="entry name" value="EVE"/>
    <property type="match status" value="1"/>
</dbReference>
<dbReference type="RefSeq" id="WP_062533123.1">
    <property type="nucleotide sequence ID" value="NZ_CP012678.1"/>
</dbReference>
<evidence type="ECO:0000313" key="2">
    <source>
        <dbReference type="EMBL" id="ALF58727.1"/>
    </source>
</evidence>
<dbReference type="Gene3D" id="3.10.590.10">
    <property type="entry name" value="ph1033 like domains"/>
    <property type="match status" value="1"/>
</dbReference>
<feature type="domain" description="EVE" evidence="1">
    <location>
        <begin position="2"/>
        <end position="150"/>
    </location>
</feature>
<dbReference type="SUPFAM" id="SSF88697">
    <property type="entry name" value="PUA domain-like"/>
    <property type="match status" value="1"/>
</dbReference>
<gene>
    <name evidence="2" type="ORF">AOC03_00575</name>
</gene>
<dbReference type="InterPro" id="IPR015947">
    <property type="entry name" value="PUA-like_sf"/>
</dbReference>
<sequence>MAYWLIKSNPKCFSINDLECLGTEMWDGVRNYRARNFMRDDMKVGDRAFFYHSSAKPSGVAGIVTITKAGYPDSTQFHPEHRHFDPIATIEAPRWYMVDVTFEQAFTDILPLAELKFLPSLEDSLLLRKGCEQLTIIPLEPKHWFAIMDMAEELGLVGNSMDDEEII</sequence>
<accession>A0A0M3V8D6</accession>
<dbReference type="InterPro" id="IPR047197">
    <property type="entry name" value="THYN1-like_EVE"/>
</dbReference>
<dbReference type="Proteomes" id="UP000059847">
    <property type="component" value="Chromosome"/>
</dbReference>
<dbReference type="KEGG" id="pur:AOC03_00575"/>
<name>A0A0M3V8D6_9GAMM</name>
<dbReference type="OrthoDB" id="9791347at2"/>
<keyword evidence="3" id="KW-1185">Reference proteome</keyword>
<protein>
    <recommendedName>
        <fullName evidence="1">EVE domain-containing protein</fullName>
    </recommendedName>
</protein>
<organism evidence="2 3">
    <name type="scientific">Psychrobacter urativorans</name>
    <dbReference type="NCBI Taxonomy" id="45610"/>
    <lineage>
        <taxon>Bacteria</taxon>
        <taxon>Pseudomonadati</taxon>
        <taxon>Pseudomonadota</taxon>
        <taxon>Gammaproteobacteria</taxon>
        <taxon>Moraxellales</taxon>
        <taxon>Moraxellaceae</taxon>
        <taxon>Psychrobacter</taxon>
    </lineage>
</organism>
<proteinExistence type="predicted"/>
<dbReference type="Pfam" id="PF01878">
    <property type="entry name" value="EVE"/>
    <property type="match status" value="1"/>
</dbReference>
<evidence type="ECO:0000313" key="3">
    <source>
        <dbReference type="Proteomes" id="UP000059847"/>
    </source>
</evidence>
<dbReference type="InterPro" id="IPR052181">
    <property type="entry name" value="5hmC_binding"/>
</dbReference>
<dbReference type="EMBL" id="CP012678">
    <property type="protein sequence ID" value="ALF58727.1"/>
    <property type="molecule type" value="Genomic_DNA"/>
</dbReference>
<reference evidence="2 3" key="1">
    <citation type="submission" date="2015-09" db="EMBL/GenBank/DDBJ databases">
        <title>Complete genome of Psychrobacter urativorans R10.10B.</title>
        <authorList>
            <person name="See-Too W.S."/>
            <person name="Chan K.G."/>
        </authorList>
    </citation>
    <scope>NUCLEOTIDE SEQUENCE [LARGE SCALE GENOMIC DNA]</scope>
    <source>
        <strain evidence="2 3">R10.10B</strain>
    </source>
</reference>
<dbReference type="PANTHER" id="PTHR14087:SF7">
    <property type="entry name" value="THYMOCYTE NUCLEAR PROTEIN 1"/>
    <property type="match status" value="1"/>
</dbReference>
<dbReference type="PANTHER" id="PTHR14087">
    <property type="entry name" value="THYMOCYTE NUCLEAR PROTEIN 1"/>
    <property type="match status" value="1"/>
</dbReference>
<dbReference type="InterPro" id="IPR002740">
    <property type="entry name" value="EVE_domain"/>
</dbReference>
<dbReference type="AlphaFoldDB" id="A0A0M3V8D6"/>